<comment type="caution">
    <text evidence="1">The sequence shown here is derived from an EMBL/GenBank/DDBJ whole genome shotgun (WGS) entry which is preliminary data.</text>
</comment>
<dbReference type="Proteomes" id="UP001172101">
    <property type="component" value="Unassembled WGS sequence"/>
</dbReference>
<protein>
    <submittedName>
        <fullName evidence="1">Uncharacterized protein</fullName>
    </submittedName>
</protein>
<evidence type="ECO:0000313" key="1">
    <source>
        <dbReference type="EMBL" id="KAK0705917.1"/>
    </source>
</evidence>
<dbReference type="EMBL" id="JAUIRO010000007">
    <property type="protein sequence ID" value="KAK0705917.1"/>
    <property type="molecule type" value="Genomic_DNA"/>
</dbReference>
<proteinExistence type="predicted"/>
<dbReference type="RefSeq" id="XP_060291011.1">
    <property type="nucleotide sequence ID" value="XM_060442719.1"/>
</dbReference>
<evidence type="ECO:0000313" key="2">
    <source>
        <dbReference type="Proteomes" id="UP001172101"/>
    </source>
</evidence>
<organism evidence="1 2">
    <name type="scientific">Lasiosphaeria miniovina</name>
    <dbReference type="NCBI Taxonomy" id="1954250"/>
    <lineage>
        <taxon>Eukaryota</taxon>
        <taxon>Fungi</taxon>
        <taxon>Dikarya</taxon>
        <taxon>Ascomycota</taxon>
        <taxon>Pezizomycotina</taxon>
        <taxon>Sordariomycetes</taxon>
        <taxon>Sordariomycetidae</taxon>
        <taxon>Sordariales</taxon>
        <taxon>Lasiosphaeriaceae</taxon>
        <taxon>Lasiosphaeria</taxon>
    </lineage>
</organism>
<reference evidence="1" key="1">
    <citation type="submission" date="2023-06" db="EMBL/GenBank/DDBJ databases">
        <title>Genome-scale phylogeny and comparative genomics of the fungal order Sordariales.</title>
        <authorList>
            <consortium name="Lawrence Berkeley National Laboratory"/>
            <person name="Hensen N."/>
            <person name="Bonometti L."/>
            <person name="Westerberg I."/>
            <person name="Brannstrom I.O."/>
            <person name="Guillou S."/>
            <person name="Cros-Aarteil S."/>
            <person name="Calhoun S."/>
            <person name="Haridas S."/>
            <person name="Kuo A."/>
            <person name="Mondo S."/>
            <person name="Pangilinan J."/>
            <person name="Riley R."/>
            <person name="LaButti K."/>
            <person name="Andreopoulos B."/>
            <person name="Lipzen A."/>
            <person name="Chen C."/>
            <person name="Yanf M."/>
            <person name="Daum C."/>
            <person name="Ng V."/>
            <person name="Clum A."/>
            <person name="Steindorff A."/>
            <person name="Ohm R."/>
            <person name="Martin F."/>
            <person name="Silar P."/>
            <person name="Natvig D."/>
            <person name="Lalanne C."/>
            <person name="Gautier V."/>
            <person name="Ament-velasquez S.L."/>
            <person name="Kruys A."/>
            <person name="Hutchinson M.I."/>
            <person name="Powell A.J."/>
            <person name="Barry K."/>
            <person name="Miller A.N."/>
            <person name="Grigoriev I.V."/>
            <person name="Debuchy R."/>
            <person name="Gladieux P."/>
            <person name="Thoren M.H."/>
            <person name="Johannesson H."/>
        </authorList>
    </citation>
    <scope>NUCLEOTIDE SEQUENCE</scope>
    <source>
        <strain evidence="1">SMH2392-1A</strain>
    </source>
</reference>
<name>A0AA39ZYC4_9PEZI</name>
<dbReference type="AlphaFoldDB" id="A0AA39ZYC4"/>
<gene>
    <name evidence="1" type="ORF">B0T26DRAFT_724936</name>
</gene>
<sequence length="179" mass="20232">MSSPRHTFIPLEPQGLLRDVEEQLASQTPTQKRGLLYTYDLPSSYRKVFDTVVKPMADDMKKWAESQQKVINDFERPRYQPQFFQLKKGGDTVWTDNGYVCLIVPFFNGTMEVLVRILGSNNEYSIKWESGSVLHLDEATGILPLQGDLIFHYSLFCVSATGAVATTSQGTQSSRRTEG</sequence>
<dbReference type="GeneID" id="85325989"/>
<keyword evidence="2" id="KW-1185">Reference proteome</keyword>
<accession>A0AA39ZYC4</accession>